<keyword evidence="2" id="KW-0808">Transferase</keyword>
<dbReference type="InterPro" id="IPR000182">
    <property type="entry name" value="GNAT_dom"/>
</dbReference>
<evidence type="ECO:0000259" key="1">
    <source>
        <dbReference type="PROSITE" id="PS51186"/>
    </source>
</evidence>
<proteinExistence type="predicted"/>
<accession>A0ABW4X095</accession>
<dbReference type="PANTHER" id="PTHR43792">
    <property type="entry name" value="GNAT FAMILY, PUTATIVE (AFU_ORTHOLOGUE AFUA_3G00765)-RELATED-RELATED"/>
    <property type="match status" value="1"/>
</dbReference>
<dbReference type="SUPFAM" id="SSF55729">
    <property type="entry name" value="Acyl-CoA N-acyltransferases (Nat)"/>
    <property type="match status" value="1"/>
</dbReference>
<dbReference type="Proteomes" id="UP001597369">
    <property type="component" value="Unassembled WGS sequence"/>
</dbReference>
<keyword evidence="3" id="KW-1185">Reference proteome</keyword>
<dbReference type="GO" id="GO:0016746">
    <property type="term" value="F:acyltransferase activity"/>
    <property type="evidence" value="ECO:0007669"/>
    <property type="project" value="UniProtKB-KW"/>
</dbReference>
<dbReference type="PROSITE" id="PS51186">
    <property type="entry name" value="GNAT"/>
    <property type="match status" value="1"/>
</dbReference>
<organism evidence="2 3">
    <name type="scientific">Pontibacter silvestris</name>
    <dbReference type="NCBI Taxonomy" id="2305183"/>
    <lineage>
        <taxon>Bacteria</taxon>
        <taxon>Pseudomonadati</taxon>
        <taxon>Bacteroidota</taxon>
        <taxon>Cytophagia</taxon>
        <taxon>Cytophagales</taxon>
        <taxon>Hymenobacteraceae</taxon>
        <taxon>Pontibacter</taxon>
    </lineage>
</organism>
<evidence type="ECO:0000313" key="3">
    <source>
        <dbReference type="Proteomes" id="UP001597369"/>
    </source>
</evidence>
<dbReference type="RefSeq" id="WP_229959442.1">
    <property type="nucleotide sequence ID" value="NZ_JAJJWI010000005.1"/>
</dbReference>
<evidence type="ECO:0000313" key="2">
    <source>
        <dbReference type="EMBL" id="MFD2068417.1"/>
    </source>
</evidence>
<feature type="domain" description="N-acetyltransferase" evidence="1">
    <location>
        <begin position="11"/>
        <end position="178"/>
    </location>
</feature>
<protein>
    <submittedName>
        <fullName evidence="2">GNAT family N-acetyltransferase</fullName>
        <ecNumber evidence="2">2.3.-.-</ecNumber>
    </submittedName>
</protein>
<dbReference type="Pfam" id="PF13302">
    <property type="entry name" value="Acetyltransf_3"/>
    <property type="match status" value="1"/>
</dbReference>
<name>A0ABW4X095_9BACT</name>
<comment type="caution">
    <text evidence="2">The sequence shown here is derived from an EMBL/GenBank/DDBJ whole genome shotgun (WGS) entry which is preliminary data.</text>
</comment>
<reference evidence="3" key="1">
    <citation type="journal article" date="2019" name="Int. J. Syst. Evol. Microbiol.">
        <title>The Global Catalogue of Microorganisms (GCM) 10K type strain sequencing project: providing services to taxonomists for standard genome sequencing and annotation.</title>
        <authorList>
            <consortium name="The Broad Institute Genomics Platform"/>
            <consortium name="The Broad Institute Genome Sequencing Center for Infectious Disease"/>
            <person name="Wu L."/>
            <person name="Ma J."/>
        </authorList>
    </citation>
    <scope>NUCLEOTIDE SEQUENCE [LARGE SCALE GENOMIC DNA]</scope>
    <source>
        <strain evidence="3">JCM 16545</strain>
    </source>
</reference>
<gene>
    <name evidence="2" type="ORF">ACFSKU_16120</name>
</gene>
<dbReference type="InterPro" id="IPR051531">
    <property type="entry name" value="N-acetyltransferase"/>
</dbReference>
<dbReference type="EC" id="2.3.-.-" evidence="2"/>
<dbReference type="EMBL" id="JBHUHV010000053">
    <property type="protein sequence ID" value="MFD2068417.1"/>
    <property type="molecule type" value="Genomic_DNA"/>
</dbReference>
<sequence>MKRTDLFTERLKLRLIDMSDVVSVHQLHSLPETDMFNTLGIPKNISETHSVIEPWVQDNQQQEITNYTFAIEQNKGNQFIGLIALKLRSRKYNRAEVWYKLHSAYWGKGFGTEALSRILDFGFNDLKLHRIEAGCAVDNIGSSRVLEKAGMTKEGRKRQVLPLKSGWADNFEYAILETDKRMYHPHTVKTEKAV</sequence>
<dbReference type="InterPro" id="IPR016181">
    <property type="entry name" value="Acyl_CoA_acyltransferase"/>
</dbReference>
<dbReference type="Gene3D" id="3.40.630.30">
    <property type="match status" value="1"/>
</dbReference>
<keyword evidence="2" id="KW-0012">Acyltransferase</keyword>